<evidence type="ECO:0000256" key="1">
    <source>
        <dbReference type="SAM" id="Phobius"/>
    </source>
</evidence>
<dbReference type="InterPro" id="IPR025067">
    <property type="entry name" value="DUF4079"/>
</dbReference>
<reference evidence="2 3" key="1">
    <citation type="submission" date="2020-05" db="EMBL/GenBank/DDBJ databases">
        <title>Draft genome sequence of Desulfovibrio sp. strain HN2T.</title>
        <authorList>
            <person name="Ueno A."/>
            <person name="Tamazawa S."/>
            <person name="Tamamura S."/>
            <person name="Murakami T."/>
            <person name="Kiyama T."/>
            <person name="Inomata H."/>
            <person name="Amano Y."/>
            <person name="Miyakawa K."/>
            <person name="Tamaki H."/>
            <person name="Naganuma T."/>
            <person name="Kaneko K."/>
        </authorList>
    </citation>
    <scope>NUCLEOTIDE SEQUENCE [LARGE SCALE GENOMIC DNA]</scope>
    <source>
        <strain evidence="2 3">HN2</strain>
    </source>
</reference>
<feature type="transmembrane region" description="Helical" evidence="1">
    <location>
        <begin position="82"/>
        <end position="103"/>
    </location>
</feature>
<protein>
    <submittedName>
        <fullName evidence="2">DUF4079 domain-containing protein</fullName>
    </submittedName>
</protein>
<gene>
    <name evidence="2" type="ORF">DSM101010T_21910</name>
</gene>
<dbReference type="RefSeq" id="WP_243452153.1">
    <property type="nucleotide sequence ID" value="NZ_BLVO01000013.1"/>
</dbReference>
<name>A0A7J0BJE3_9BACT</name>
<keyword evidence="3" id="KW-1185">Reference proteome</keyword>
<accession>A0A7J0BJE3</accession>
<proteinExistence type="predicted"/>
<keyword evidence="1" id="KW-0472">Membrane</keyword>
<evidence type="ECO:0000313" key="3">
    <source>
        <dbReference type="Proteomes" id="UP000503840"/>
    </source>
</evidence>
<keyword evidence="1" id="KW-0812">Transmembrane</keyword>
<dbReference type="EMBL" id="BLVO01000013">
    <property type="protein sequence ID" value="GFM33826.1"/>
    <property type="molecule type" value="Genomic_DNA"/>
</dbReference>
<feature type="transmembrane region" description="Helical" evidence="1">
    <location>
        <begin position="123"/>
        <end position="144"/>
    </location>
</feature>
<evidence type="ECO:0000313" key="2">
    <source>
        <dbReference type="EMBL" id="GFM33826.1"/>
    </source>
</evidence>
<organism evidence="2 3">
    <name type="scientific">Desulfovibrio subterraneus</name>
    <dbReference type="NCBI Taxonomy" id="2718620"/>
    <lineage>
        <taxon>Bacteria</taxon>
        <taxon>Pseudomonadati</taxon>
        <taxon>Thermodesulfobacteriota</taxon>
        <taxon>Desulfovibrionia</taxon>
        <taxon>Desulfovibrionales</taxon>
        <taxon>Desulfovibrionaceae</taxon>
        <taxon>Desulfovibrio</taxon>
    </lineage>
</organism>
<dbReference type="Pfam" id="PF13301">
    <property type="entry name" value="DUF4079"/>
    <property type="match status" value="1"/>
</dbReference>
<dbReference type="Proteomes" id="UP000503840">
    <property type="component" value="Unassembled WGS sequence"/>
</dbReference>
<keyword evidence="1" id="KW-1133">Transmembrane helix</keyword>
<sequence>MDTRIIMWIHPIIQVIATIAGFAAMYWGFRRFQMTHLKHKVMFPWKPHVRWGSIALLLWTAGLGLGLLFANMGWGSILVTDIHYMIGFAVAPLCVTAYATGFVMDKYKKKRTVLNVVHGVNNLLLCLLICMQIVTGVWVIKVFLVY</sequence>
<feature type="transmembrane region" description="Helical" evidence="1">
    <location>
        <begin position="6"/>
        <end position="29"/>
    </location>
</feature>
<comment type="caution">
    <text evidence="2">The sequence shown here is derived from an EMBL/GenBank/DDBJ whole genome shotgun (WGS) entry which is preliminary data.</text>
</comment>
<feature type="transmembrane region" description="Helical" evidence="1">
    <location>
        <begin position="49"/>
        <end position="70"/>
    </location>
</feature>
<dbReference type="AlphaFoldDB" id="A0A7J0BJE3"/>